<evidence type="ECO:0000256" key="8">
    <source>
        <dbReference type="ARBA" id="ARBA00023136"/>
    </source>
</evidence>
<proteinExistence type="inferred from homology"/>
<evidence type="ECO:0000313" key="11">
    <source>
        <dbReference type="EnsemblMetazoa" id="MDOA014940-PA"/>
    </source>
</evidence>
<dbReference type="Pfam" id="PF01151">
    <property type="entry name" value="ELO"/>
    <property type="match status" value="1"/>
</dbReference>
<dbReference type="GO" id="GO:0019367">
    <property type="term" value="P:fatty acid elongation, saturated fatty acid"/>
    <property type="evidence" value="ECO:0007669"/>
    <property type="project" value="TreeGrafter"/>
</dbReference>
<keyword evidence="9 10" id="KW-0275">Fatty acid biosynthesis</keyword>
<dbReference type="GO" id="GO:0005789">
    <property type="term" value="C:endoplasmic reticulum membrane"/>
    <property type="evidence" value="ECO:0007669"/>
    <property type="project" value="TreeGrafter"/>
</dbReference>
<evidence type="ECO:0000256" key="6">
    <source>
        <dbReference type="ARBA" id="ARBA00022989"/>
    </source>
</evidence>
<name>A0A1I8NGL7_MUSDO</name>
<dbReference type="GO" id="GO:0034625">
    <property type="term" value="P:fatty acid elongation, monounsaturated fatty acid"/>
    <property type="evidence" value="ECO:0007669"/>
    <property type="project" value="TreeGrafter"/>
</dbReference>
<evidence type="ECO:0000256" key="7">
    <source>
        <dbReference type="ARBA" id="ARBA00023098"/>
    </source>
</evidence>
<keyword evidence="6 10" id="KW-1133">Transmembrane helix</keyword>
<evidence type="ECO:0000256" key="5">
    <source>
        <dbReference type="ARBA" id="ARBA00022832"/>
    </source>
</evidence>
<evidence type="ECO:0000256" key="9">
    <source>
        <dbReference type="ARBA" id="ARBA00023160"/>
    </source>
</evidence>
<comment type="subcellular location">
    <subcellularLocation>
        <location evidence="1">Membrane</location>
        <topology evidence="1">Multi-pass membrane protein</topology>
    </subcellularLocation>
</comment>
<dbReference type="PANTHER" id="PTHR11157:SF116">
    <property type="entry name" value="ELONGATION OF VERY LONG CHAIN FATTY ACIDS PROTEIN-RELATED"/>
    <property type="match status" value="1"/>
</dbReference>
<keyword evidence="3 10" id="KW-0808">Transferase</keyword>
<dbReference type="InterPro" id="IPR002076">
    <property type="entry name" value="ELO_fam"/>
</dbReference>
<feature type="transmembrane region" description="Helical" evidence="10">
    <location>
        <begin position="29"/>
        <end position="48"/>
    </location>
</feature>
<feature type="transmembrane region" description="Helical" evidence="10">
    <location>
        <begin position="236"/>
        <end position="257"/>
    </location>
</feature>
<dbReference type="AlphaFoldDB" id="A0A1I8NGL7"/>
<feature type="transmembrane region" description="Helical" evidence="10">
    <location>
        <begin position="69"/>
        <end position="86"/>
    </location>
</feature>
<dbReference type="KEGG" id="mde:101892353"/>
<dbReference type="GO" id="GO:0009922">
    <property type="term" value="F:fatty acid elongase activity"/>
    <property type="evidence" value="ECO:0007669"/>
    <property type="project" value="UniProtKB-EC"/>
</dbReference>
<evidence type="ECO:0000256" key="4">
    <source>
        <dbReference type="ARBA" id="ARBA00022692"/>
    </source>
</evidence>
<keyword evidence="7 10" id="KW-0443">Lipid metabolism</keyword>
<dbReference type="GO" id="GO:0030148">
    <property type="term" value="P:sphingolipid biosynthetic process"/>
    <property type="evidence" value="ECO:0007669"/>
    <property type="project" value="TreeGrafter"/>
</dbReference>
<feature type="transmembrane region" description="Helical" evidence="10">
    <location>
        <begin position="119"/>
        <end position="137"/>
    </location>
</feature>
<dbReference type="RefSeq" id="XP_005189659.2">
    <property type="nucleotide sequence ID" value="XM_005189602.4"/>
</dbReference>
<evidence type="ECO:0000256" key="10">
    <source>
        <dbReference type="RuleBase" id="RU361115"/>
    </source>
</evidence>
<dbReference type="STRING" id="7370.A0A1I8NGL7"/>
<dbReference type="EC" id="2.3.1.199" evidence="10"/>
<dbReference type="OrthoDB" id="434092at2759"/>
<dbReference type="VEuPathDB" id="VectorBase:MDOMA2_001853"/>
<organism evidence="11">
    <name type="scientific">Musca domestica</name>
    <name type="common">House fly</name>
    <dbReference type="NCBI Taxonomy" id="7370"/>
    <lineage>
        <taxon>Eukaryota</taxon>
        <taxon>Metazoa</taxon>
        <taxon>Ecdysozoa</taxon>
        <taxon>Arthropoda</taxon>
        <taxon>Hexapoda</taxon>
        <taxon>Insecta</taxon>
        <taxon>Pterygota</taxon>
        <taxon>Neoptera</taxon>
        <taxon>Endopterygota</taxon>
        <taxon>Diptera</taxon>
        <taxon>Brachycera</taxon>
        <taxon>Muscomorpha</taxon>
        <taxon>Muscoidea</taxon>
        <taxon>Muscidae</taxon>
        <taxon>Musca</taxon>
    </lineage>
</organism>
<protein>
    <recommendedName>
        <fullName evidence="10">Elongation of very long chain fatty acids protein</fullName>
        <ecNumber evidence="10">2.3.1.199</ecNumber>
    </recommendedName>
    <alternativeName>
        <fullName evidence="10">Very-long-chain 3-oxoacyl-CoA synthase</fullName>
    </alternativeName>
</protein>
<feature type="transmembrane region" description="Helical" evidence="10">
    <location>
        <begin position="174"/>
        <end position="191"/>
    </location>
</feature>
<dbReference type="eggNOG" id="KOG3071">
    <property type="taxonomic scope" value="Eukaryota"/>
</dbReference>
<dbReference type="GO" id="GO:0034626">
    <property type="term" value="P:fatty acid elongation, polyunsaturated fatty acid"/>
    <property type="evidence" value="ECO:0007669"/>
    <property type="project" value="TreeGrafter"/>
</dbReference>
<comment type="similarity">
    <text evidence="10">Belongs to the ELO family.</text>
</comment>
<keyword evidence="5 10" id="KW-0276">Fatty acid metabolism</keyword>
<keyword evidence="4 10" id="KW-0812">Transmembrane</keyword>
<dbReference type="VEuPathDB" id="VectorBase:MDOA014940"/>
<sequence>MLLLKILYKQAAFGINNLRIDARITTHPILGSPWLMVATILLYNFSILKVGPRFMKNRKPYKVEVYMKIYNIVQILINAMVFYEFLRYAVFAPDYSLKCEAYDPNDRRERTMKLVRPVVLYYISKNLDILDTVFFLLRKKYNQISFLHLYHHSIMIFGTYMYLSQMFASHVTSTGILNSFIHVVMYTYYLIAATKPKIDLTPWKKILTSMQLIQFVLLGIHFSLPLMFFTCRVTVFWTWVAFLQNLFMIAMFSHFYYRTYIRKPRKVQ</sequence>
<evidence type="ECO:0000256" key="2">
    <source>
        <dbReference type="ARBA" id="ARBA00022516"/>
    </source>
</evidence>
<evidence type="ECO:0000256" key="1">
    <source>
        <dbReference type="ARBA" id="ARBA00004141"/>
    </source>
</evidence>
<evidence type="ECO:0000256" key="3">
    <source>
        <dbReference type="ARBA" id="ARBA00022679"/>
    </source>
</evidence>
<comment type="catalytic activity">
    <reaction evidence="10">
        <text>a very-long-chain acyl-CoA + malonyl-CoA + H(+) = a very-long-chain 3-oxoacyl-CoA + CO2 + CoA</text>
        <dbReference type="Rhea" id="RHEA:32727"/>
        <dbReference type="ChEBI" id="CHEBI:15378"/>
        <dbReference type="ChEBI" id="CHEBI:16526"/>
        <dbReference type="ChEBI" id="CHEBI:57287"/>
        <dbReference type="ChEBI" id="CHEBI:57384"/>
        <dbReference type="ChEBI" id="CHEBI:90725"/>
        <dbReference type="ChEBI" id="CHEBI:90736"/>
        <dbReference type="EC" id="2.3.1.199"/>
    </reaction>
</comment>
<dbReference type="EnsemblMetazoa" id="MDOA014940-RA">
    <property type="protein sequence ID" value="MDOA014940-PA"/>
    <property type="gene ID" value="MDOA014940"/>
</dbReference>
<feature type="transmembrane region" description="Helical" evidence="10">
    <location>
        <begin position="212"/>
        <end position="230"/>
    </location>
</feature>
<dbReference type="GO" id="GO:0042761">
    <property type="term" value="P:very long-chain fatty acid biosynthetic process"/>
    <property type="evidence" value="ECO:0007669"/>
    <property type="project" value="TreeGrafter"/>
</dbReference>
<accession>A0A1I8NGL7</accession>
<gene>
    <name evidence="11" type="primary">101892353</name>
</gene>
<keyword evidence="2 10" id="KW-0444">Lipid biosynthesis</keyword>
<dbReference type="PANTHER" id="PTHR11157">
    <property type="entry name" value="FATTY ACID ACYL TRANSFERASE-RELATED"/>
    <property type="match status" value="1"/>
</dbReference>
<feature type="transmembrane region" description="Helical" evidence="10">
    <location>
        <begin position="149"/>
        <end position="168"/>
    </location>
</feature>
<reference evidence="11" key="1">
    <citation type="submission" date="2020-05" db="UniProtKB">
        <authorList>
            <consortium name="EnsemblMetazoa"/>
        </authorList>
    </citation>
    <scope>IDENTIFICATION</scope>
    <source>
        <strain evidence="11">Aabys</strain>
    </source>
</reference>
<keyword evidence="8 10" id="KW-0472">Membrane</keyword>